<dbReference type="SMART" id="SM00861">
    <property type="entry name" value="Transket_pyr"/>
    <property type="match status" value="1"/>
</dbReference>
<dbReference type="NCBIfam" id="TIGR00232">
    <property type="entry name" value="tktlase_bact"/>
    <property type="match status" value="1"/>
</dbReference>
<dbReference type="EMBL" id="JBHUER010000010">
    <property type="protein sequence ID" value="MFD1704240.1"/>
    <property type="molecule type" value="Genomic_DNA"/>
</dbReference>
<sequence length="663" mass="70677">MTDANATRRLANAIRALAMDAVEKANSGHPGMPMGMADVATVLFTKVLKYDASAPFWPDRDRFILSAGHGSMLLYALLHLTGSKEMTIDELKRFRQVGSRTPGHPERGHTESVETTTGPLGAGISNAVGLALAERILAAQYPTITDHRTFAICSDGDLMEGVSQEAIAIAGHYKLSRLVFLYDDNSISIDGDTSLSDSVDQIKRFEACGWNAVRIDGHDPEAIEAALKATENADKPTLIACKTVIGFGAPKKAGTEKAHGSPLGAEEIAGARKALGWDYPPFEIPEDVRSAWAEAGLRGRAARKEWESRFEAIEPAVRDDYERRLHGDLPADFAAIMTAYRAKLYAAPKEVATRKAGEAALEVVSTALPELVSGSADLTPSNNTLTKNMTVIRPGEYGGTFMHWGIREHGMAGAINGLAIHGGLLPVGSTFLVFSDYCRPSLRLAALMGLRVVQVFTHDSIGVGEDGPTHQPVEHLASLRAIPNLNVFRPCDQIETAEAWELAVSSKTRPSVLALTRQNLPQLRLEETAENLSAKGAYELAAADGPAKVSLFATGSEVSLAIEAKAKLDAAGLPTRVVSAPCLDLFFDQPGSYRAEVIGTAPVKIAIEAAIRQGWDAIIGSDGGFVGMSSFGESGPYKEVYAKFGITVDGVTELATRLAASAA</sequence>
<comment type="cofactor">
    <cofactor evidence="11">
        <name>thiamine diphosphate</name>
        <dbReference type="ChEBI" id="CHEBI:58937"/>
    </cofactor>
    <text evidence="11">Binds 1 thiamine pyrophosphate per subunit.</text>
</comment>
<dbReference type="InterPro" id="IPR005474">
    <property type="entry name" value="Transketolase_N"/>
</dbReference>
<evidence type="ECO:0000313" key="14">
    <source>
        <dbReference type="EMBL" id="MFD1704240.1"/>
    </source>
</evidence>
<dbReference type="Gene3D" id="3.40.50.970">
    <property type="match status" value="2"/>
</dbReference>
<keyword evidence="4 11" id="KW-0808">Transferase</keyword>
<evidence type="ECO:0000313" key="15">
    <source>
        <dbReference type="Proteomes" id="UP001597308"/>
    </source>
</evidence>
<evidence type="ECO:0000256" key="1">
    <source>
        <dbReference type="ARBA" id="ARBA00007131"/>
    </source>
</evidence>
<dbReference type="Pfam" id="PF22613">
    <property type="entry name" value="Transketolase_C_1"/>
    <property type="match status" value="1"/>
</dbReference>
<dbReference type="InterPro" id="IPR055152">
    <property type="entry name" value="Transketolase-like_C_2"/>
</dbReference>
<dbReference type="Gene3D" id="3.40.50.920">
    <property type="match status" value="1"/>
</dbReference>
<gene>
    <name evidence="14" type="primary">tkt</name>
    <name evidence="14" type="ORF">ACFSCV_14635</name>
</gene>
<dbReference type="InterPro" id="IPR009014">
    <property type="entry name" value="Transketo_C/PFOR_II"/>
</dbReference>
<dbReference type="Pfam" id="PF02779">
    <property type="entry name" value="Transket_pyr"/>
    <property type="match status" value="1"/>
</dbReference>
<comment type="function">
    <text evidence="11">Catalyzes the transfer of a two-carbon ketol group from a ketose donor to an aldose acceptor, via a covalent intermediate with the cofactor thiamine pyrophosphate.</text>
</comment>
<keyword evidence="5 11" id="KW-0479">Metal-binding</keyword>
<dbReference type="Proteomes" id="UP001597308">
    <property type="component" value="Unassembled WGS sequence"/>
</dbReference>
<evidence type="ECO:0000256" key="8">
    <source>
        <dbReference type="ARBA" id="ARBA00023052"/>
    </source>
</evidence>
<evidence type="ECO:0000256" key="6">
    <source>
        <dbReference type="ARBA" id="ARBA00022837"/>
    </source>
</evidence>
<keyword evidence="8 11" id="KW-0786">Thiamine pyrophosphate</keyword>
<comment type="cofactor">
    <cofactor evidence="11">
        <name>Mg(2+)</name>
        <dbReference type="ChEBI" id="CHEBI:18420"/>
    </cofactor>
    <cofactor evidence="11">
        <name>Ca(2+)</name>
        <dbReference type="ChEBI" id="CHEBI:29108"/>
    </cofactor>
    <cofactor evidence="11">
        <name>Mn(2+)</name>
        <dbReference type="ChEBI" id="CHEBI:29035"/>
    </cofactor>
    <cofactor evidence="11">
        <name>Co(2+)</name>
        <dbReference type="ChEBI" id="CHEBI:48828"/>
    </cofactor>
    <text evidence="11">Binds 1 Mg(2+) ion per subunit. Can also utilize other divalent metal cations, such as Ca(2+), Mn(2+) and Co(2+).</text>
</comment>
<evidence type="ECO:0000256" key="7">
    <source>
        <dbReference type="ARBA" id="ARBA00022842"/>
    </source>
</evidence>
<evidence type="ECO:0000256" key="2">
    <source>
        <dbReference type="ARBA" id="ARBA00011738"/>
    </source>
</evidence>
<evidence type="ECO:0000259" key="13">
    <source>
        <dbReference type="SMART" id="SM00861"/>
    </source>
</evidence>
<reference evidence="15" key="1">
    <citation type="journal article" date="2019" name="Int. J. Syst. Evol. Microbiol.">
        <title>The Global Catalogue of Microorganisms (GCM) 10K type strain sequencing project: providing services to taxonomists for standard genome sequencing and annotation.</title>
        <authorList>
            <consortium name="The Broad Institute Genomics Platform"/>
            <consortium name="The Broad Institute Genome Sequencing Center for Infectious Disease"/>
            <person name="Wu L."/>
            <person name="Ma J."/>
        </authorList>
    </citation>
    <scope>NUCLEOTIDE SEQUENCE [LARGE SCALE GENOMIC DNA]</scope>
    <source>
        <strain evidence="15">KCTC 23707</strain>
    </source>
</reference>
<evidence type="ECO:0000256" key="9">
    <source>
        <dbReference type="ARBA" id="ARBA00049473"/>
    </source>
</evidence>
<dbReference type="InterPro" id="IPR005475">
    <property type="entry name" value="Transketolase-like_Pyr-bd"/>
</dbReference>
<dbReference type="InterPro" id="IPR029061">
    <property type="entry name" value="THDP-binding"/>
</dbReference>
<dbReference type="EC" id="2.2.1.1" evidence="3 10"/>
<accession>A0ABW4K7Q7</accession>
<comment type="catalytic activity">
    <reaction evidence="9 11">
        <text>D-sedoheptulose 7-phosphate + D-glyceraldehyde 3-phosphate = aldehydo-D-ribose 5-phosphate + D-xylulose 5-phosphate</text>
        <dbReference type="Rhea" id="RHEA:10508"/>
        <dbReference type="ChEBI" id="CHEBI:57483"/>
        <dbReference type="ChEBI" id="CHEBI:57737"/>
        <dbReference type="ChEBI" id="CHEBI:58273"/>
        <dbReference type="ChEBI" id="CHEBI:59776"/>
        <dbReference type="EC" id="2.2.1.1"/>
    </reaction>
</comment>
<comment type="similarity">
    <text evidence="1 11">Belongs to the transketolase family.</text>
</comment>
<evidence type="ECO:0000256" key="12">
    <source>
        <dbReference type="SAM" id="MobiDB-lite"/>
    </source>
</evidence>
<dbReference type="InterPro" id="IPR005478">
    <property type="entry name" value="Transketolase_bac-like"/>
</dbReference>
<dbReference type="GO" id="GO:0004802">
    <property type="term" value="F:transketolase activity"/>
    <property type="evidence" value="ECO:0007669"/>
    <property type="project" value="UniProtKB-EC"/>
</dbReference>
<dbReference type="Pfam" id="PF00456">
    <property type="entry name" value="Transketolase_N"/>
    <property type="match status" value="1"/>
</dbReference>
<dbReference type="CDD" id="cd07033">
    <property type="entry name" value="TPP_PYR_DXS_TK_like"/>
    <property type="match status" value="1"/>
</dbReference>
<evidence type="ECO:0000256" key="11">
    <source>
        <dbReference type="RuleBase" id="RU004996"/>
    </source>
</evidence>
<feature type="region of interest" description="Disordered" evidence="12">
    <location>
        <begin position="96"/>
        <end position="118"/>
    </location>
</feature>
<name>A0ABW4K7Q7_9HYPH</name>
<dbReference type="PROSITE" id="PS00802">
    <property type="entry name" value="TRANSKETOLASE_2"/>
    <property type="match status" value="1"/>
</dbReference>
<dbReference type="RefSeq" id="WP_378800309.1">
    <property type="nucleotide sequence ID" value="NZ_JBHUER010000010.1"/>
</dbReference>
<feature type="domain" description="Transketolase-like pyrimidine-binding" evidence="13">
    <location>
        <begin position="351"/>
        <end position="522"/>
    </location>
</feature>
<organism evidence="14 15">
    <name type="scientific">Methylopila henanensis</name>
    <dbReference type="NCBI Taxonomy" id="873516"/>
    <lineage>
        <taxon>Bacteria</taxon>
        <taxon>Pseudomonadati</taxon>
        <taxon>Pseudomonadota</taxon>
        <taxon>Alphaproteobacteria</taxon>
        <taxon>Hyphomicrobiales</taxon>
        <taxon>Methylopilaceae</taxon>
        <taxon>Methylopila</taxon>
    </lineage>
</organism>
<evidence type="ECO:0000256" key="4">
    <source>
        <dbReference type="ARBA" id="ARBA00022679"/>
    </source>
</evidence>
<dbReference type="InterPro" id="IPR049557">
    <property type="entry name" value="Transketolase_CS"/>
</dbReference>
<dbReference type="SUPFAM" id="SSF52922">
    <property type="entry name" value="TK C-terminal domain-like"/>
    <property type="match status" value="1"/>
</dbReference>
<feature type="compositionally biased region" description="Basic and acidic residues" evidence="12">
    <location>
        <begin position="103"/>
        <end position="112"/>
    </location>
</feature>
<dbReference type="SUPFAM" id="SSF52518">
    <property type="entry name" value="Thiamin diphosphate-binding fold (THDP-binding)"/>
    <property type="match status" value="2"/>
</dbReference>
<dbReference type="InterPro" id="IPR033247">
    <property type="entry name" value="Transketolase_fam"/>
</dbReference>
<keyword evidence="7 11" id="KW-0460">Magnesium</keyword>
<comment type="subunit">
    <text evidence="2 11">Homodimer.</text>
</comment>
<dbReference type="PANTHER" id="PTHR43522:SF2">
    <property type="entry name" value="TRANSKETOLASE 1-RELATED"/>
    <property type="match status" value="1"/>
</dbReference>
<evidence type="ECO:0000256" key="10">
    <source>
        <dbReference type="NCBIfam" id="TIGR00232"/>
    </source>
</evidence>
<evidence type="ECO:0000256" key="5">
    <source>
        <dbReference type="ARBA" id="ARBA00022723"/>
    </source>
</evidence>
<dbReference type="InterPro" id="IPR020826">
    <property type="entry name" value="Transketolase_BS"/>
</dbReference>
<evidence type="ECO:0000256" key="3">
    <source>
        <dbReference type="ARBA" id="ARBA00013152"/>
    </source>
</evidence>
<protein>
    <recommendedName>
        <fullName evidence="3 10">Transketolase</fullName>
        <ecNumber evidence="3 10">2.2.1.1</ecNumber>
    </recommendedName>
</protein>
<dbReference type="PROSITE" id="PS00801">
    <property type="entry name" value="TRANSKETOLASE_1"/>
    <property type="match status" value="1"/>
</dbReference>
<comment type="caution">
    <text evidence="14">The sequence shown here is derived from an EMBL/GenBank/DDBJ whole genome shotgun (WGS) entry which is preliminary data.</text>
</comment>
<dbReference type="CDD" id="cd02012">
    <property type="entry name" value="TPP_TK"/>
    <property type="match status" value="1"/>
</dbReference>
<keyword evidence="15" id="KW-1185">Reference proteome</keyword>
<dbReference type="PANTHER" id="PTHR43522">
    <property type="entry name" value="TRANSKETOLASE"/>
    <property type="match status" value="1"/>
</dbReference>
<keyword evidence="6 11" id="KW-0106">Calcium</keyword>
<proteinExistence type="inferred from homology"/>